<dbReference type="GO" id="GO:0003700">
    <property type="term" value="F:DNA-binding transcription factor activity"/>
    <property type="evidence" value="ECO:0007669"/>
    <property type="project" value="InterPro"/>
</dbReference>
<dbReference type="GO" id="GO:0003677">
    <property type="term" value="F:DNA binding"/>
    <property type="evidence" value="ECO:0007669"/>
    <property type="project" value="UniProtKB-KW"/>
</dbReference>
<dbReference type="InterPro" id="IPR001845">
    <property type="entry name" value="HTH_ArsR_DNA-bd_dom"/>
</dbReference>
<evidence type="ECO:0000259" key="4">
    <source>
        <dbReference type="PROSITE" id="PS50987"/>
    </source>
</evidence>
<keyword evidence="1" id="KW-0805">Transcription regulation</keyword>
<keyword evidence="6" id="KW-1185">Reference proteome</keyword>
<dbReference type="Proteomes" id="UP000294829">
    <property type="component" value="Unassembled WGS sequence"/>
</dbReference>
<proteinExistence type="predicted"/>
<dbReference type="PROSITE" id="PS50987">
    <property type="entry name" value="HTH_ARSR_2"/>
    <property type="match status" value="1"/>
</dbReference>
<name>A0A4R5W258_9BURK</name>
<dbReference type="SMART" id="SM00418">
    <property type="entry name" value="HTH_ARSR"/>
    <property type="match status" value="1"/>
</dbReference>
<gene>
    <name evidence="5" type="ORF">E2I14_08020</name>
</gene>
<evidence type="ECO:0000256" key="1">
    <source>
        <dbReference type="ARBA" id="ARBA00023015"/>
    </source>
</evidence>
<dbReference type="InterPro" id="IPR051011">
    <property type="entry name" value="Metal_resp_trans_reg"/>
</dbReference>
<dbReference type="InterPro" id="IPR011991">
    <property type="entry name" value="ArsR-like_HTH"/>
</dbReference>
<dbReference type="PANTHER" id="PTHR43132">
    <property type="entry name" value="ARSENICAL RESISTANCE OPERON REPRESSOR ARSR-RELATED"/>
    <property type="match status" value="1"/>
</dbReference>
<dbReference type="PRINTS" id="PR00778">
    <property type="entry name" value="HTHARSR"/>
</dbReference>
<protein>
    <submittedName>
        <fullName evidence="5">Transcriptional regulator</fullName>
    </submittedName>
</protein>
<dbReference type="RefSeq" id="WP_133327268.1">
    <property type="nucleotide sequence ID" value="NZ_SMYL01000003.1"/>
</dbReference>
<evidence type="ECO:0000256" key="2">
    <source>
        <dbReference type="ARBA" id="ARBA00023125"/>
    </source>
</evidence>
<dbReference type="InterPro" id="IPR036390">
    <property type="entry name" value="WH_DNA-bd_sf"/>
</dbReference>
<evidence type="ECO:0000256" key="3">
    <source>
        <dbReference type="ARBA" id="ARBA00023163"/>
    </source>
</evidence>
<dbReference type="PANTHER" id="PTHR43132:SF2">
    <property type="entry name" value="ARSENICAL RESISTANCE OPERON REPRESSOR ARSR-RELATED"/>
    <property type="match status" value="1"/>
</dbReference>
<dbReference type="Pfam" id="PF01022">
    <property type="entry name" value="HTH_5"/>
    <property type="match status" value="1"/>
</dbReference>
<evidence type="ECO:0000313" key="5">
    <source>
        <dbReference type="EMBL" id="TDK66412.1"/>
    </source>
</evidence>
<organism evidence="5 6">
    <name type="scientific">Sapientia aquatica</name>
    <dbReference type="NCBI Taxonomy" id="1549640"/>
    <lineage>
        <taxon>Bacteria</taxon>
        <taxon>Pseudomonadati</taxon>
        <taxon>Pseudomonadota</taxon>
        <taxon>Betaproteobacteria</taxon>
        <taxon>Burkholderiales</taxon>
        <taxon>Oxalobacteraceae</taxon>
        <taxon>Sapientia</taxon>
    </lineage>
</organism>
<sequence length="102" mass="11559">MSTVPININRMKKNSAKIAQLLRLLGNEDRLIILVQLLTGEFCVSELEEVLDIHQPTLSQQLSVLRGANFVSTRREGKNIYYSVEDQFLIAVIRSIFNTGLI</sequence>
<dbReference type="CDD" id="cd00090">
    <property type="entry name" value="HTH_ARSR"/>
    <property type="match status" value="1"/>
</dbReference>
<keyword evidence="3" id="KW-0804">Transcription</keyword>
<reference evidence="5 6" key="1">
    <citation type="submission" date="2019-03" db="EMBL/GenBank/DDBJ databases">
        <title>Sapientia aquatica gen. nov., sp. nov., isolated from a crater lake.</title>
        <authorList>
            <person name="Felfoldi T."/>
            <person name="Szabo A."/>
            <person name="Toth E."/>
            <person name="Schumann P."/>
            <person name="Keki Z."/>
            <person name="Marialigeti K."/>
            <person name="Mathe I."/>
        </authorList>
    </citation>
    <scope>NUCLEOTIDE SEQUENCE [LARGE SCALE GENOMIC DNA]</scope>
    <source>
        <strain evidence="5 6">SA-152</strain>
    </source>
</reference>
<dbReference type="Gene3D" id="1.10.10.10">
    <property type="entry name" value="Winged helix-like DNA-binding domain superfamily/Winged helix DNA-binding domain"/>
    <property type="match status" value="1"/>
</dbReference>
<dbReference type="SUPFAM" id="SSF46785">
    <property type="entry name" value="Winged helix' DNA-binding domain"/>
    <property type="match status" value="1"/>
</dbReference>
<keyword evidence="2" id="KW-0238">DNA-binding</keyword>
<comment type="caution">
    <text evidence="5">The sequence shown here is derived from an EMBL/GenBank/DDBJ whole genome shotgun (WGS) entry which is preliminary data.</text>
</comment>
<dbReference type="InterPro" id="IPR036388">
    <property type="entry name" value="WH-like_DNA-bd_sf"/>
</dbReference>
<dbReference type="AlphaFoldDB" id="A0A4R5W258"/>
<evidence type="ECO:0000313" key="6">
    <source>
        <dbReference type="Proteomes" id="UP000294829"/>
    </source>
</evidence>
<dbReference type="OrthoDB" id="5296924at2"/>
<accession>A0A4R5W258</accession>
<feature type="domain" description="HTH arsR-type" evidence="4">
    <location>
        <begin position="10"/>
        <end position="102"/>
    </location>
</feature>
<dbReference type="NCBIfam" id="NF033788">
    <property type="entry name" value="HTH_metalloreg"/>
    <property type="match status" value="1"/>
</dbReference>
<dbReference type="EMBL" id="SMYL01000003">
    <property type="protein sequence ID" value="TDK66412.1"/>
    <property type="molecule type" value="Genomic_DNA"/>
</dbReference>